<dbReference type="Pfam" id="PF01199">
    <property type="entry name" value="Ribosomal_L34e"/>
    <property type="match status" value="1"/>
</dbReference>
<dbReference type="GO" id="GO:0003735">
    <property type="term" value="F:structural constituent of ribosome"/>
    <property type="evidence" value="ECO:0007669"/>
    <property type="project" value="InterPro"/>
</dbReference>
<dbReference type="GO" id="GO:0006412">
    <property type="term" value="P:translation"/>
    <property type="evidence" value="ECO:0007669"/>
    <property type="project" value="InterPro"/>
</dbReference>
<name>A0A7M7KLM3_VARDE</name>
<dbReference type="EnsemblMetazoa" id="XM_022812864">
    <property type="protein sequence ID" value="XP_022668599"/>
    <property type="gene ID" value="LOC111253464"/>
</dbReference>
<dbReference type="PRINTS" id="PR01250">
    <property type="entry name" value="RIBOSOMALL34"/>
</dbReference>
<dbReference type="RefSeq" id="XP_022668599.1">
    <property type="nucleotide sequence ID" value="XM_022812864.1"/>
</dbReference>
<dbReference type="GO" id="GO:0005840">
    <property type="term" value="C:ribosome"/>
    <property type="evidence" value="ECO:0007669"/>
    <property type="project" value="UniProtKB-KW"/>
</dbReference>
<accession>A0A7M7KLM3</accession>
<proteinExistence type="inferred from homology"/>
<dbReference type="GeneID" id="111253464"/>
<evidence type="ECO:0000313" key="6">
    <source>
        <dbReference type="EnsemblMetazoa" id="XP_022668599"/>
    </source>
</evidence>
<dbReference type="InterPro" id="IPR008195">
    <property type="entry name" value="Ribosomal_eL34"/>
</dbReference>
<keyword evidence="3" id="KW-0687">Ribonucleoprotein</keyword>
<dbReference type="AlphaFoldDB" id="A0A7M7KLM3"/>
<sequence>MVQRLVLRRRLPYNTSSNKRRVSKTPGGKLVYLYLGKKRTVPKCGDCKERLRGVKGGRPKERSRQFHCEKRVTRAYGGSRCGQCVRNRIIRAFLIEEQKIVSRVLKAQKK</sequence>
<evidence type="ECO:0000256" key="2">
    <source>
        <dbReference type="ARBA" id="ARBA00022980"/>
    </source>
</evidence>
<dbReference type="OMA" id="RCHKCVR"/>
<dbReference type="GO" id="GO:1990904">
    <property type="term" value="C:ribonucleoprotein complex"/>
    <property type="evidence" value="ECO:0007669"/>
    <property type="project" value="UniProtKB-KW"/>
</dbReference>
<dbReference type="FunCoup" id="A0A7M7KLM3">
    <property type="interactions" value="1407"/>
</dbReference>
<evidence type="ECO:0000256" key="1">
    <source>
        <dbReference type="ARBA" id="ARBA00009875"/>
    </source>
</evidence>
<dbReference type="InParanoid" id="A0A7M7KLM3"/>
<organism evidence="6 7">
    <name type="scientific">Varroa destructor</name>
    <name type="common">Honeybee mite</name>
    <dbReference type="NCBI Taxonomy" id="109461"/>
    <lineage>
        <taxon>Eukaryota</taxon>
        <taxon>Metazoa</taxon>
        <taxon>Ecdysozoa</taxon>
        <taxon>Arthropoda</taxon>
        <taxon>Chelicerata</taxon>
        <taxon>Arachnida</taxon>
        <taxon>Acari</taxon>
        <taxon>Parasitiformes</taxon>
        <taxon>Mesostigmata</taxon>
        <taxon>Gamasina</taxon>
        <taxon>Dermanyssoidea</taxon>
        <taxon>Varroidae</taxon>
        <taxon>Varroa</taxon>
    </lineage>
</organism>
<reference evidence="6" key="1">
    <citation type="submission" date="2021-01" db="UniProtKB">
        <authorList>
            <consortium name="EnsemblMetazoa"/>
        </authorList>
    </citation>
    <scope>IDENTIFICATION</scope>
</reference>
<dbReference type="KEGG" id="vde:111253464"/>
<evidence type="ECO:0000256" key="4">
    <source>
        <dbReference type="ARBA" id="ARBA00035227"/>
    </source>
</evidence>
<evidence type="ECO:0000313" key="7">
    <source>
        <dbReference type="Proteomes" id="UP000594260"/>
    </source>
</evidence>
<dbReference type="InterPro" id="IPR038562">
    <property type="entry name" value="Ribosomal_eL34_C_sf"/>
</dbReference>
<dbReference type="InterPro" id="IPR018065">
    <property type="entry name" value="Ribosomal_eL34_CS"/>
</dbReference>
<dbReference type="Gene3D" id="6.20.340.10">
    <property type="match status" value="1"/>
</dbReference>
<evidence type="ECO:0000256" key="5">
    <source>
        <dbReference type="ARBA" id="ARBA00035333"/>
    </source>
</evidence>
<protein>
    <recommendedName>
        <fullName evidence="4">Large ribosomal subunit protein eL34</fullName>
    </recommendedName>
    <alternativeName>
        <fullName evidence="5">60S ribosomal protein L34</fullName>
    </alternativeName>
</protein>
<evidence type="ECO:0000256" key="3">
    <source>
        <dbReference type="ARBA" id="ARBA00023274"/>
    </source>
</evidence>
<dbReference type="PROSITE" id="PS01145">
    <property type="entry name" value="RIBOSOMAL_L34E"/>
    <property type="match status" value="1"/>
</dbReference>
<keyword evidence="7" id="KW-1185">Reference proteome</keyword>
<comment type="similarity">
    <text evidence="1">Belongs to the eukaryotic ribosomal protein eL34 family.</text>
</comment>
<dbReference type="OrthoDB" id="277449at2759"/>
<keyword evidence="2" id="KW-0689">Ribosomal protein</keyword>
<dbReference type="PANTHER" id="PTHR46595">
    <property type="entry name" value="60S RIBOSOMAL PROTEIN L34"/>
    <property type="match status" value="1"/>
</dbReference>
<dbReference type="Gene3D" id="6.20.370.70">
    <property type="match status" value="1"/>
</dbReference>
<dbReference type="Proteomes" id="UP000594260">
    <property type="component" value="Unplaced"/>
</dbReference>